<name>A0A420EA80_9SPHN</name>
<organism evidence="1 2">
    <name type="scientific">Altericroceibacterium spongiae</name>
    <dbReference type="NCBI Taxonomy" id="2320269"/>
    <lineage>
        <taxon>Bacteria</taxon>
        <taxon>Pseudomonadati</taxon>
        <taxon>Pseudomonadota</taxon>
        <taxon>Alphaproteobacteria</taxon>
        <taxon>Sphingomonadales</taxon>
        <taxon>Erythrobacteraceae</taxon>
        <taxon>Altericroceibacterium</taxon>
    </lineage>
</organism>
<dbReference type="EMBL" id="RAPF01000015">
    <property type="protein sequence ID" value="RKF17562.1"/>
    <property type="molecule type" value="Genomic_DNA"/>
</dbReference>
<accession>A0A420EA80</accession>
<dbReference type="AlphaFoldDB" id="A0A420EA80"/>
<gene>
    <name evidence="1" type="ORF">D6851_16565</name>
</gene>
<reference evidence="1 2" key="1">
    <citation type="submission" date="2018-09" db="EMBL/GenBank/DDBJ databases">
        <title>Altererythrobacter spongiae sp. nov., isolated from a marine sponge.</title>
        <authorList>
            <person name="Zhuang L."/>
            <person name="Luo L."/>
        </authorList>
    </citation>
    <scope>NUCLEOTIDE SEQUENCE [LARGE SCALE GENOMIC DNA]</scope>
    <source>
        <strain evidence="1 2">HN-Y73</strain>
    </source>
</reference>
<keyword evidence="2" id="KW-1185">Reference proteome</keyword>
<protein>
    <submittedName>
        <fullName evidence="1">Uncharacterized protein</fullName>
    </submittedName>
</protein>
<dbReference type="Proteomes" id="UP000284395">
    <property type="component" value="Unassembled WGS sequence"/>
</dbReference>
<proteinExistence type="predicted"/>
<comment type="caution">
    <text evidence="1">The sequence shown here is derived from an EMBL/GenBank/DDBJ whole genome shotgun (WGS) entry which is preliminary data.</text>
</comment>
<sequence length="130" mass="14052">MQAKGQAERYAILARIVALNKERAAEEAKGLVRRLRPEYQALDYQAPVLQTLDLGEAAAPAPDNLIVWPGSLPEQVNAVQSILSSAVSPLAAKYVARTFKGKRATSVRPVLEPLASIGMARQLKDGRYAA</sequence>
<evidence type="ECO:0000313" key="2">
    <source>
        <dbReference type="Proteomes" id="UP000284395"/>
    </source>
</evidence>
<evidence type="ECO:0000313" key="1">
    <source>
        <dbReference type="EMBL" id="RKF17562.1"/>
    </source>
</evidence>